<gene>
    <name evidence="2" type="ORF">SCHPADRAFT_998271</name>
</gene>
<dbReference type="InterPro" id="IPR036047">
    <property type="entry name" value="F-box-like_dom_sf"/>
</dbReference>
<organism evidence="2 3">
    <name type="scientific">Schizopora paradoxa</name>
    <dbReference type="NCBI Taxonomy" id="27342"/>
    <lineage>
        <taxon>Eukaryota</taxon>
        <taxon>Fungi</taxon>
        <taxon>Dikarya</taxon>
        <taxon>Basidiomycota</taxon>
        <taxon>Agaricomycotina</taxon>
        <taxon>Agaricomycetes</taxon>
        <taxon>Hymenochaetales</taxon>
        <taxon>Schizoporaceae</taxon>
        <taxon>Schizopora</taxon>
    </lineage>
</organism>
<feature type="domain" description="F-box" evidence="1">
    <location>
        <begin position="113"/>
        <end position="167"/>
    </location>
</feature>
<dbReference type="AlphaFoldDB" id="A0A0H2S5U5"/>
<dbReference type="OrthoDB" id="3365698at2759"/>
<dbReference type="PROSITE" id="PS50181">
    <property type="entry name" value="FBOX"/>
    <property type="match status" value="1"/>
</dbReference>
<dbReference type="SUPFAM" id="SSF81383">
    <property type="entry name" value="F-box domain"/>
    <property type="match status" value="1"/>
</dbReference>
<evidence type="ECO:0000313" key="2">
    <source>
        <dbReference type="EMBL" id="KLO12276.1"/>
    </source>
</evidence>
<protein>
    <recommendedName>
        <fullName evidence="1">F-box domain-containing protein</fullName>
    </recommendedName>
</protein>
<accession>A0A0H2S5U5</accession>
<dbReference type="Gene3D" id="1.20.1280.50">
    <property type="match status" value="1"/>
</dbReference>
<dbReference type="InParanoid" id="A0A0H2S5U5"/>
<reference evidence="2 3" key="1">
    <citation type="submission" date="2015-04" db="EMBL/GenBank/DDBJ databases">
        <title>Complete genome sequence of Schizopora paradoxa KUC8140, a cosmopolitan wood degrader in East Asia.</title>
        <authorList>
            <consortium name="DOE Joint Genome Institute"/>
            <person name="Min B."/>
            <person name="Park H."/>
            <person name="Jang Y."/>
            <person name="Kim J.-J."/>
            <person name="Kim K.H."/>
            <person name="Pangilinan J."/>
            <person name="Lipzen A."/>
            <person name="Riley R."/>
            <person name="Grigoriev I.V."/>
            <person name="Spatafora J.W."/>
            <person name="Choi I.-G."/>
        </authorList>
    </citation>
    <scope>NUCLEOTIDE SEQUENCE [LARGE SCALE GENOMIC DNA]</scope>
    <source>
        <strain evidence="2 3">KUC8140</strain>
    </source>
</reference>
<evidence type="ECO:0000259" key="1">
    <source>
        <dbReference type="PROSITE" id="PS50181"/>
    </source>
</evidence>
<dbReference type="STRING" id="27342.A0A0H2S5U5"/>
<dbReference type="Pfam" id="PF12937">
    <property type="entry name" value="F-box-like"/>
    <property type="match status" value="1"/>
</dbReference>
<proteinExistence type="predicted"/>
<dbReference type="InterPro" id="IPR001810">
    <property type="entry name" value="F-box_dom"/>
</dbReference>
<evidence type="ECO:0000313" key="3">
    <source>
        <dbReference type="Proteomes" id="UP000053477"/>
    </source>
</evidence>
<dbReference type="EMBL" id="KQ085981">
    <property type="protein sequence ID" value="KLO12276.1"/>
    <property type="molecule type" value="Genomic_DNA"/>
</dbReference>
<keyword evidence="3" id="KW-1185">Reference proteome</keyword>
<name>A0A0H2S5U5_9AGAM</name>
<sequence>MISESDTMNSGSFTSIDLWSEALWLLEALGVRFREEDGRVFLRDSPEIDIKDAEFIFNNLPTPTVDTKIVELRAFLDNIKPIQQALIKLGQIGLSIESILDRYQYKTNLVASAQGLASLPDETLSKIFHEASLEKNTKKWKLSLAVSQVCRRFRYVALGTPSLWNYMSLTMPKDMLVTFIQRSGNVGLHICLSDVRIGWGTAPQPPASGRDIVKGFWNIIQEHVHRIVLLDVGLAPASCRLLDLISDYGCPLLEELRVSYGDCFDEPGAGTSFSSDQFLQGHIFLPSLRSTTIASKGYFPLSLSQGISTFVVETLGPFIVSGFGALLSLLSASRSLEHLTIICHPALFDLAFTEAINGIETPSVTTFVLIVRGLASFDDRTFRAFVRACCFPNMAHLSVKALQFPRNPYQVDYPASRCTSYTSRSYFRDDEDDDSEDDEIEDVDCTTFIEDIFEGRDVYLSLHSVNLELSMSQDDSDKVRPYFTFPFESVAPYLQHFAIAAGKLSPLWRTMLPPLRTLRVEGCAYLDVRWISQYVGGVIECGMLDQFEWLYVSGDEAVMNLLSTELLDQEPYLRYLEGRIDTKVVRFDSAFTSPGLDFYRDMVSVQYIDEFKSQSTIDL</sequence>
<dbReference type="Proteomes" id="UP000053477">
    <property type="component" value="Unassembled WGS sequence"/>
</dbReference>